<accession>A0AAV1JY70</accession>
<evidence type="ECO:0000313" key="1">
    <source>
        <dbReference type="EMBL" id="CAK1553841.1"/>
    </source>
</evidence>
<organism evidence="1 2">
    <name type="scientific">Leptosia nina</name>
    <dbReference type="NCBI Taxonomy" id="320188"/>
    <lineage>
        <taxon>Eukaryota</taxon>
        <taxon>Metazoa</taxon>
        <taxon>Ecdysozoa</taxon>
        <taxon>Arthropoda</taxon>
        <taxon>Hexapoda</taxon>
        <taxon>Insecta</taxon>
        <taxon>Pterygota</taxon>
        <taxon>Neoptera</taxon>
        <taxon>Endopterygota</taxon>
        <taxon>Lepidoptera</taxon>
        <taxon>Glossata</taxon>
        <taxon>Ditrysia</taxon>
        <taxon>Papilionoidea</taxon>
        <taxon>Pieridae</taxon>
        <taxon>Pierinae</taxon>
        <taxon>Leptosia</taxon>
    </lineage>
</organism>
<name>A0AAV1JY70_9NEOP</name>
<keyword evidence="2" id="KW-1185">Reference proteome</keyword>
<dbReference type="EMBL" id="CAVLEF010000243">
    <property type="protein sequence ID" value="CAK1553841.1"/>
    <property type="molecule type" value="Genomic_DNA"/>
</dbReference>
<gene>
    <name evidence="1" type="ORF">LNINA_LOCUS12809</name>
</gene>
<protein>
    <submittedName>
        <fullName evidence="1">Uncharacterized protein</fullName>
    </submittedName>
</protein>
<sequence>MHSIHSLRFGNFAPAVVPAEMLLVLDNARLDYFAQSASSRRAHVLTRVTSDINNEIAPMKEFRCLSKGGRRYGSATRTVRGPIAPAVYLICGRTKAIRYYLLHTEYWDILSIEVRGLSSLTLRLILGQIACVGVLP</sequence>
<dbReference type="Proteomes" id="UP001497472">
    <property type="component" value="Unassembled WGS sequence"/>
</dbReference>
<comment type="caution">
    <text evidence="1">The sequence shown here is derived from an EMBL/GenBank/DDBJ whole genome shotgun (WGS) entry which is preliminary data.</text>
</comment>
<evidence type="ECO:0000313" key="2">
    <source>
        <dbReference type="Proteomes" id="UP001497472"/>
    </source>
</evidence>
<dbReference type="AlphaFoldDB" id="A0AAV1JY70"/>
<reference evidence="1 2" key="1">
    <citation type="submission" date="2023-11" db="EMBL/GenBank/DDBJ databases">
        <authorList>
            <person name="Okamura Y."/>
        </authorList>
    </citation>
    <scope>NUCLEOTIDE SEQUENCE [LARGE SCALE GENOMIC DNA]</scope>
</reference>
<proteinExistence type="predicted"/>